<evidence type="ECO:0000313" key="2">
    <source>
        <dbReference type="EMBL" id="GID54870.1"/>
    </source>
</evidence>
<dbReference type="SUPFAM" id="SSF90002">
    <property type="entry name" value="Hypothetical protein YjiA, C-terminal domain"/>
    <property type="match status" value="1"/>
</dbReference>
<proteinExistence type="predicted"/>
<keyword evidence="3" id="KW-1185">Reference proteome</keyword>
<organism evidence="2 3">
    <name type="scientific">Actinoplanes couchii</name>
    <dbReference type="NCBI Taxonomy" id="403638"/>
    <lineage>
        <taxon>Bacteria</taxon>
        <taxon>Bacillati</taxon>
        <taxon>Actinomycetota</taxon>
        <taxon>Actinomycetes</taxon>
        <taxon>Micromonosporales</taxon>
        <taxon>Micromonosporaceae</taxon>
        <taxon>Actinoplanes</taxon>
    </lineage>
</organism>
<dbReference type="InterPro" id="IPR051927">
    <property type="entry name" value="Zn_Chap_cDPG_Synth"/>
</dbReference>
<dbReference type="Proteomes" id="UP000612282">
    <property type="component" value="Unassembled WGS sequence"/>
</dbReference>
<evidence type="ECO:0000313" key="3">
    <source>
        <dbReference type="Proteomes" id="UP000612282"/>
    </source>
</evidence>
<dbReference type="PANTHER" id="PTHR43603">
    <property type="entry name" value="COBW DOMAIN-CONTAINING PROTEIN DDB_G0274527"/>
    <property type="match status" value="1"/>
</dbReference>
<evidence type="ECO:0000259" key="1">
    <source>
        <dbReference type="SMART" id="SM00833"/>
    </source>
</evidence>
<accession>A0ABQ3X8W0</accession>
<sequence>MSTSTDVVLCGYFPHATAEVARRMAAGRRVVLVDDLTVLPDGPGLLVVVPDDCEPDQVRAAWPGEPPRVITVVPADLLLDALSDERIGDLVSRQIEQADTVALEGAPDGGDEWEAEQLRVLVHRIAPWGPAERGRRVDAITRGLRGRAVGIHEPLPSYGVVSCVFHARRPFHPGRLHDALDEVTEGVLRSRGHFWLASRPDIVWTWESSGGLTLGPHSGWLGPLPADLWHEVDPERCLAAGVEWDPYYEDRHQHLAFIGLDFDPVHLHRTLATCLLTDDELSRGEQVWRTYPDPFSERTVTRRT</sequence>
<protein>
    <recommendedName>
        <fullName evidence="1">CobW C-terminal domain-containing protein</fullName>
    </recommendedName>
</protein>
<reference evidence="2 3" key="1">
    <citation type="submission" date="2021-01" db="EMBL/GenBank/DDBJ databases">
        <title>Whole genome shotgun sequence of Actinoplanes couchii NBRC 106145.</title>
        <authorList>
            <person name="Komaki H."/>
            <person name="Tamura T."/>
        </authorList>
    </citation>
    <scope>NUCLEOTIDE SEQUENCE [LARGE SCALE GENOMIC DNA]</scope>
    <source>
        <strain evidence="2 3">NBRC 106145</strain>
    </source>
</reference>
<name>A0ABQ3X8W0_9ACTN</name>
<dbReference type="RefSeq" id="WP_203796051.1">
    <property type="nucleotide sequence ID" value="NZ_BAAAQE010000036.1"/>
</dbReference>
<comment type="caution">
    <text evidence="2">The sequence shown here is derived from an EMBL/GenBank/DDBJ whole genome shotgun (WGS) entry which is preliminary data.</text>
</comment>
<feature type="domain" description="CobW C-terminal" evidence="1">
    <location>
        <begin position="160"/>
        <end position="275"/>
    </location>
</feature>
<dbReference type="EMBL" id="BOMG01000042">
    <property type="protein sequence ID" value="GID54870.1"/>
    <property type="molecule type" value="Genomic_DNA"/>
</dbReference>
<dbReference type="InterPro" id="IPR011629">
    <property type="entry name" value="CobW-like_C"/>
</dbReference>
<dbReference type="Pfam" id="PF07683">
    <property type="entry name" value="CobW_C"/>
    <property type="match status" value="1"/>
</dbReference>
<dbReference type="SMART" id="SM00833">
    <property type="entry name" value="CobW_C"/>
    <property type="match status" value="1"/>
</dbReference>
<dbReference type="PANTHER" id="PTHR43603:SF1">
    <property type="entry name" value="ZINC-REGULATED GTPASE METALLOPROTEIN ACTIVATOR 1"/>
    <property type="match status" value="1"/>
</dbReference>
<gene>
    <name evidence="2" type="ORF">Aco03nite_032740</name>
</gene>